<evidence type="ECO:0000313" key="2">
    <source>
        <dbReference type="EMBL" id="CDW37507.1"/>
    </source>
</evidence>
<evidence type="ECO:0000256" key="1">
    <source>
        <dbReference type="SAM" id="Phobius"/>
    </source>
</evidence>
<proteinExistence type="predicted"/>
<dbReference type="AlphaFoldDB" id="A0A0K2UHU2"/>
<sequence length="96" mass="11056">MRQAKLLRVVANILFTIFGYTLGYACNIFYSSSCTWSPSKLLPLQIFRLFCELWILKVDYVDHKSGVICEKLLSPNADFHSTIEQFVNVVVAYIFP</sequence>
<protein>
    <submittedName>
        <fullName evidence="2">Uncharacterized protein</fullName>
    </submittedName>
</protein>
<reference evidence="2" key="1">
    <citation type="submission" date="2014-05" db="EMBL/GenBank/DDBJ databases">
        <authorList>
            <person name="Chronopoulou M."/>
        </authorList>
    </citation>
    <scope>NUCLEOTIDE SEQUENCE</scope>
    <source>
        <tissue evidence="2">Whole organism</tissue>
    </source>
</reference>
<accession>A0A0K2UHU2</accession>
<keyword evidence="1" id="KW-0812">Transmembrane</keyword>
<dbReference type="PROSITE" id="PS51257">
    <property type="entry name" value="PROKAR_LIPOPROTEIN"/>
    <property type="match status" value="1"/>
</dbReference>
<organism evidence="2">
    <name type="scientific">Lepeophtheirus salmonis</name>
    <name type="common">Salmon louse</name>
    <name type="synonym">Caligus salmonis</name>
    <dbReference type="NCBI Taxonomy" id="72036"/>
    <lineage>
        <taxon>Eukaryota</taxon>
        <taxon>Metazoa</taxon>
        <taxon>Ecdysozoa</taxon>
        <taxon>Arthropoda</taxon>
        <taxon>Crustacea</taxon>
        <taxon>Multicrustacea</taxon>
        <taxon>Hexanauplia</taxon>
        <taxon>Copepoda</taxon>
        <taxon>Siphonostomatoida</taxon>
        <taxon>Caligidae</taxon>
        <taxon>Lepeophtheirus</taxon>
    </lineage>
</organism>
<dbReference type="EMBL" id="HACA01020146">
    <property type="protein sequence ID" value="CDW37507.1"/>
    <property type="molecule type" value="Transcribed_RNA"/>
</dbReference>
<keyword evidence="1" id="KW-0472">Membrane</keyword>
<feature type="transmembrane region" description="Helical" evidence="1">
    <location>
        <begin position="9"/>
        <end position="30"/>
    </location>
</feature>
<name>A0A0K2UHU2_LEPSM</name>
<keyword evidence="1" id="KW-1133">Transmembrane helix</keyword>